<dbReference type="PANTHER" id="PTHR30469:SF15">
    <property type="entry name" value="HLYD FAMILY OF SECRETION PROTEINS"/>
    <property type="match status" value="1"/>
</dbReference>
<proteinExistence type="predicted"/>
<sequence length="271" mass="28254">MELADKAVSDLAALLEAGAATGAEYDEALRLSQDAHTALDAAKLSAAPTYPEGYFAAMRSLLDRQIALIDSTYGGPENAPVAAPKDGIVRIFTLENGQFVAKETPLFSIWSKDELKLVCSVLAEDAARIAVGDTVSIEFSGFDGCSGTVTAIAPEAKEKLSSVGLSERRVDITIAPDAFPGGAGVGYPADITFSPLVEERVLTVPSSAVIPSGEGYAVYTVSNGRASLTSVEVGSRAGGFAEIRSGLYEGDLVISDPYVDGLADRVRVDLQ</sequence>
<reference evidence="2" key="1">
    <citation type="submission" date="2019-08" db="EMBL/GenBank/DDBJ databases">
        <authorList>
            <person name="Kucharzyk K."/>
            <person name="Murdoch R.W."/>
            <person name="Higgins S."/>
            <person name="Loffler F."/>
        </authorList>
    </citation>
    <scope>NUCLEOTIDE SEQUENCE</scope>
</reference>
<dbReference type="GO" id="GO:0015562">
    <property type="term" value="F:efflux transmembrane transporter activity"/>
    <property type="evidence" value="ECO:0007669"/>
    <property type="project" value="TreeGrafter"/>
</dbReference>
<dbReference type="GO" id="GO:1990281">
    <property type="term" value="C:efflux pump complex"/>
    <property type="evidence" value="ECO:0007669"/>
    <property type="project" value="TreeGrafter"/>
</dbReference>
<dbReference type="PANTHER" id="PTHR30469">
    <property type="entry name" value="MULTIDRUG RESISTANCE PROTEIN MDTA"/>
    <property type="match status" value="1"/>
</dbReference>
<evidence type="ECO:0000313" key="2">
    <source>
        <dbReference type="EMBL" id="MPM43948.1"/>
    </source>
</evidence>
<accession>A0A644ZU63</accession>
<protein>
    <recommendedName>
        <fullName evidence="1">YknX-like C-terminal permuted SH3-like domain-containing protein</fullName>
    </recommendedName>
</protein>
<dbReference type="InterPro" id="IPR058637">
    <property type="entry name" value="YknX-like_C"/>
</dbReference>
<feature type="domain" description="YknX-like C-terminal permuted SH3-like" evidence="1">
    <location>
        <begin position="201"/>
        <end position="258"/>
    </location>
</feature>
<evidence type="ECO:0000259" key="1">
    <source>
        <dbReference type="Pfam" id="PF25989"/>
    </source>
</evidence>
<gene>
    <name evidence="2" type="ORF">SDC9_90626</name>
</gene>
<name>A0A644ZU63_9ZZZZ</name>
<dbReference type="Pfam" id="PF25989">
    <property type="entry name" value="YknX_C"/>
    <property type="match status" value="1"/>
</dbReference>
<dbReference type="EMBL" id="VSSQ01010296">
    <property type="protein sequence ID" value="MPM43948.1"/>
    <property type="molecule type" value="Genomic_DNA"/>
</dbReference>
<dbReference type="Gene3D" id="2.40.30.170">
    <property type="match status" value="1"/>
</dbReference>
<dbReference type="Gene3D" id="2.40.420.20">
    <property type="match status" value="1"/>
</dbReference>
<comment type="caution">
    <text evidence="2">The sequence shown here is derived from an EMBL/GenBank/DDBJ whole genome shotgun (WGS) entry which is preliminary data.</text>
</comment>
<dbReference type="AlphaFoldDB" id="A0A644ZU63"/>
<organism evidence="2">
    <name type="scientific">bioreactor metagenome</name>
    <dbReference type="NCBI Taxonomy" id="1076179"/>
    <lineage>
        <taxon>unclassified sequences</taxon>
        <taxon>metagenomes</taxon>
        <taxon>ecological metagenomes</taxon>
    </lineage>
</organism>